<dbReference type="RefSeq" id="XP_018321605.1">
    <property type="nucleotide sequence ID" value="XM_018466103.2"/>
</dbReference>
<feature type="domain" description="Cwf19-like C-terminal" evidence="4">
    <location>
        <begin position="331"/>
        <end position="454"/>
    </location>
</feature>
<dbReference type="GO" id="GO:0000398">
    <property type="term" value="P:mRNA splicing, via spliceosome"/>
    <property type="evidence" value="ECO:0007669"/>
    <property type="project" value="TreeGrafter"/>
</dbReference>
<evidence type="ECO:0000313" key="5">
    <source>
        <dbReference type="Proteomes" id="UP000192223"/>
    </source>
</evidence>
<dbReference type="GO" id="GO:0071014">
    <property type="term" value="C:post-mRNA release spliceosomal complex"/>
    <property type="evidence" value="ECO:0007669"/>
    <property type="project" value="TreeGrafter"/>
</dbReference>
<dbReference type="InterPro" id="IPR006768">
    <property type="entry name" value="Cwf19-like_C_dom-1"/>
</dbReference>
<dbReference type="FunCoup" id="A0A1W4WNJ4">
    <property type="interactions" value="1900"/>
</dbReference>
<dbReference type="InterPro" id="IPR006767">
    <property type="entry name" value="Cwf19-like_C_dom-2"/>
</dbReference>
<feature type="region of interest" description="Disordered" evidence="2">
    <location>
        <begin position="1"/>
        <end position="169"/>
    </location>
</feature>
<dbReference type="Pfam" id="PF04677">
    <property type="entry name" value="CwfJ_C_1"/>
    <property type="match status" value="1"/>
</dbReference>
<evidence type="ECO:0000256" key="2">
    <source>
        <dbReference type="SAM" id="MobiDB-lite"/>
    </source>
</evidence>
<dbReference type="InParanoid" id="A0A1W4WNJ4"/>
<dbReference type="Gene3D" id="3.30.428.10">
    <property type="entry name" value="HIT-like"/>
    <property type="match status" value="1"/>
</dbReference>
<evidence type="ECO:0000259" key="3">
    <source>
        <dbReference type="Pfam" id="PF04676"/>
    </source>
</evidence>
<sequence>MGKHKDHKRKKHKKGKKHKKEIKYSSSSSSNSEDEWVEKELIKNDEQALERESWMSLSTTFNSYSSTDKRQDREEQRKLEKQKSVYNPCESVRELNPYWKGGGDGMPSIKFKRPLDDGDSFQNPGNHPIQKDSGRVQPQSSSNWRKKTVPDHTTNSADTSHNSNDDSNKLLSENEMNALAAKLVKAEIMGNIPVIYELRQKLEDARKAKEKIAMENHSILLTETDSKGFSRPFKMESTYGEYSGSSHKKQKVETHKDRERVRYFPDDDKYSLKQMFENEKFNSVEDEARDFVRLTGQVGKNDDLDDLFTDNIRRKKSDERIDKRNRDKAIREHEQTIQTIENCTKCIQSANMQKHLMVSLGETIYLCLPHHEPLTDGHCMIIPTRHVSCCTNLEENEWSELLNYRRALVQMFANRNEDVIFIETAMFLSRHPHMSIQCVPLPKEQGDLAPIYFRKAIDESETEWSSNKKLVSLAGRDVRKAIPKGLPYFSVSFGMQEGFAHVIEDQRLFPVNFGQEIIGGMLDLHHSKWKKPKKQSFTEQKDRVLKFSQEWNKYECATG</sequence>
<dbReference type="STRING" id="224129.A0A1W4WNJ4"/>
<name>A0A1W4WNJ4_AGRPL</name>
<dbReference type="KEGG" id="apln:108734513"/>
<keyword evidence="5" id="KW-1185">Reference proteome</keyword>
<gene>
    <name evidence="6" type="primary">LOC108734513</name>
</gene>
<feature type="compositionally biased region" description="Polar residues" evidence="2">
    <location>
        <begin position="55"/>
        <end position="66"/>
    </location>
</feature>
<dbReference type="PANTHER" id="PTHR12072:SF5">
    <property type="entry name" value="CWF19-LIKE PROTEIN 2"/>
    <property type="match status" value="1"/>
</dbReference>
<protein>
    <submittedName>
        <fullName evidence="6">CWF19-like protein 2 homolog</fullName>
    </submittedName>
</protein>
<organism evidence="5 6">
    <name type="scientific">Agrilus planipennis</name>
    <name type="common">Emerald ash borer</name>
    <name type="synonym">Agrilus marcopoli</name>
    <dbReference type="NCBI Taxonomy" id="224129"/>
    <lineage>
        <taxon>Eukaryota</taxon>
        <taxon>Metazoa</taxon>
        <taxon>Ecdysozoa</taxon>
        <taxon>Arthropoda</taxon>
        <taxon>Hexapoda</taxon>
        <taxon>Insecta</taxon>
        <taxon>Pterygota</taxon>
        <taxon>Neoptera</taxon>
        <taxon>Endopterygota</taxon>
        <taxon>Coleoptera</taxon>
        <taxon>Polyphaga</taxon>
        <taxon>Elateriformia</taxon>
        <taxon>Buprestoidea</taxon>
        <taxon>Buprestidae</taxon>
        <taxon>Agrilinae</taxon>
        <taxon>Agrilus</taxon>
    </lineage>
</organism>
<comment type="similarity">
    <text evidence="1">Belongs to the CWF19 family.</text>
</comment>
<dbReference type="Proteomes" id="UP000192223">
    <property type="component" value="Unplaced"/>
</dbReference>
<feature type="domain" description="Cwf19-like protein C-terminal" evidence="3">
    <location>
        <begin position="463"/>
        <end position="556"/>
    </location>
</feature>
<reference evidence="6" key="1">
    <citation type="submission" date="2025-08" db="UniProtKB">
        <authorList>
            <consortium name="RefSeq"/>
        </authorList>
    </citation>
    <scope>IDENTIFICATION</scope>
    <source>
        <tissue evidence="6">Entire body</tissue>
    </source>
</reference>
<dbReference type="InterPro" id="IPR040194">
    <property type="entry name" value="Cwf19-like"/>
</dbReference>
<evidence type="ECO:0000313" key="6">
    <source>
        <dbReference type="RefSeq" id="XP_018321605.1"/>
    </source>
</evidence>
<dbReference type="SUPFAM" id="SSF54197">
    <property type="entry name" value="HIT-like"/>
    <property type="match status" value="1"/>
</dbReference>
<evidence type="ECO:0000259" key="4">
    <source>
        <dbReference type="Pfam" id="PF04677"/>
    </source>
</evidence>
<dbReference type="OrthoDB" id="2113965at2759"/>
<accession>A0A1W4WNJ4</accession>
<feature type="compositionally biased region" description="Polar residues" evidence="2">
    <location>
        <begin position="151"/>
        <end position="162"/>
    </location>
</feature>
<evidence type="ECO:0000256" key="1">
    <source>
        <dbReference type="ARBA" id="ARBA00006795"/>
    </source>
</evidence>
<dbReference type="InterPro" id="IPR036265">
    <property type="entry name" value="HIT-like_sf"/>
</dbReference>
<feature type="compositionally biased region" description="Basic residues" evidence="2">
    <location>
        <begin position="1"/>
        <end position="21"/>
    </location>
</feature>
<proteinExistence type="inferred from homology"/>
<dbReference type="AlphaFoldDB" id="A0A1W4WNJ4"/>
<dbReference type="GeneID" id="108734513"/>
<dbReference type="PANTHER" id="PTHR12072">
    <property type="entry name" value="CWF19, CELL CYCLE CONTROL PROTEIN"/>
    <property type="match status" value="1"/>
</dbReference>
<feature type="compositionally biased region" description="Basic and acidic residues" evidence="2">
    <location>
        <begin position="38"/>
        <end position="53"/>
    </location>
</feature>
<feature type="compositionally biased region" description="Basic and acidic residues" evidence="2">
    <location>
        <begin position="67"/>
        <end position="83"/>
    </location>
</feature>
<dbReference type="Pfam" id="PF04676">
    <property type="entry name" value="CwfJ_C_2"/>
    <property type="match status" value="1"/>
</dbReference>